<dbReference type="HOGENOM" id="CLU_2330710_0_0_11"/>
<feature type="compositionally biased region" description="Basic and acidic residues" evidence="1">
    <location>
        <begin position="1"/>
        <end position="11"/>
    </location>
</feature>
<protein>
    <submittedName>
        <fullName evidence="2">Uncharacterized protein</fullName>
    </submittedName>
</protein>
<name>A4T6J8_MYCGI</name>
<accession>A4T6J8</accession>
<gene>
    <name evidence="2" type="ordered locus">Mflv_1977</name>
</gene>
<dbReference type="EMBL" id="CP000656">
    <property type="protein sequence ID" value="ABP44455.1"/>
    <property type="molecule type" value="Genomic_DNA"/>
</dbReference>
<feature type="compositionally biased region" description="Basic and acidic residues" evidence="1">
    <location>
        <begin position="20"/>
        <end position="34"/>
    </location>
</feature>
<reference evidence="2" key="2">
    <citation type="journal article" date="2013" name="PLoS ONE">
        <title>A Gene Expression Study of the Activities of Aromatic Ring-Cleavage Dioxygenases in Mycobacterium gilvum PYR-GCK to Changes in Salinity and pH during Pyrene Degradation.</title>
        <authorList>
            <person name="Badejo A.C."/>
            <person name="Badejo A.O."/>
            <person name="Shin K.H."/>
            <person name="Chai Y.G."/>
        </authorList>
    </citation>
    <scope>NUCLEOTIDE SEQUENCE [LARGE SCALE GENOMIC DNA]</scope>
    <source>
        <strain evidence="2">PYR-GCK</strain>
    </source>
</reference>
<proteinExistence type="predicted"/>
<sequence length="98" mass="10911">MTAPEPWREIPDPTARAARRPQDPDRLAREKTQAETETEFGWGSGLVPPHLNGRPPSKGGAYRPKAPPVELVEGSPIPRQQRRPRGEVRGYPGEQIAR</sequence>
<evidence type="ECO:0000313" key="2">
    <source>
        <dbReference type="EMBL" id="ABP44455.1"/>
    </source>
</evidence>
<dbReference type="STRING" id="350054.Mflv_1977"/>
<evidence type="ECO:0000256" key="1">
    <source>
        <dbReference type="SAM" id="MobiDB-lite"/>
    </source>
</evidence>
<reference evidence="2" key="1">
    <citation type="submission" date="2007-04" db="EMBL/GenBank/DDBJ databases">
        <authorList>
            <consortium name="US DOE Joint Genome Institute"/>
            <person name="Copeland A."/>
            <person name="Lucas S."/>
            <person name="Lapidus A."/>
            <person name="Barry K."/>
            <person name="Detter J.C."/>
            <person name="Glavina del Rio T."/>
            <person name="Hammon N."/>
            <person name="Israni S."/>
            <person name="Dalin E."/>
            <person name="Tice H."/>
            <person name="Pitluck S."/>
            <person name="Chain P."/>
            <person name="Malfatti S."/>
            <person name="Shin M."/>
            <person name="Vergez L."/>
            <person name="Schmutz J."/>
            <person name="Larimer F."/>
            <person name="Land M."/>
            <person name="Hauser L."/>
            <person name="Kyrpides N."/>
            <person name="Mikhailova N."/>
            <person name="Miller C."/>
            <person name="Richardson P."/>
        </authorList>
    </citation>
    <scope>NUCLEOTIDE SEQUENCE</scope>
    <source>
        <strain evidence="2">PYR-GCK</strain>
    </source>
</reference>
<dbReference type="KEGG" id="mgi:Mflv_1977"/>
<dbReference type="AlphaFoldDB" id="A4T6J8"/>
<organism evidence="2">
    <name type="scientific">Mycolicibacterium gilvum (strain PYR-GCK)</name>
    <name type="common">Mycobacterium gilvum (strain PYR-GCK)</name>
    <dbReference type="NCBI Taxonomy" id="350054"/>
    <lineage>
        <taxon>Bacteria</taxon>
        <taxon>Bacillati</taxon>
        <taxon>Actinomycetota</taxon>
        <taxon>Actinomycetes</taxon>
        <taxon>Mycobacteriales</taxon>
        <taxon>Mycobacteriaceae</taxon>
        <taxon>Mycolicibacterium</taxon>
    </lineage>
</organism>
<feature type="region of interest" description="Disordered" evidence="1">
    <location>
        <begin position="1"/>
        <end position="98"/>
    </location>
</feature>